<organism evidence="1 3">
    <name type="scientific">Rhizophagus clarus</name>
    <dbReference type="NCBI Taxonomy" id="94130"/>
    <lineage>
        <taxon>Eukaryota</taxon>
        <taxon>Fungi</taxon>
        <taxon>Fungi incertae sedis</taxon>
        <taxon>Mucoromycota</taxon>
        <taxon>Glomeromycotina</taxon>
        <taxon>Glomeromycetes</taxon>
        <taxon>Glomerales</taxon>
        <taxon>Glomeraceae</taxon>
        <taxon>Rhizophagus</taxon>
    </lineage>
</organism>
<evidence type="ECO:0000313" key="1">
    <source>
        <dbReference type="EMBL" id="GBC03396.1"/>
    </source>
</evidence>
<protein>
    <submittedName>
        <fullName evidence="1">Uncharacterized protein</fullName>
    </submittedName>
</protein>
<sequence length="125" mass="14923">MLKCYNREDWTVNLGGIFVRWFPASWNLSEKKQREKFQAVIYNISEDMIDTSLFPNGRPHQFLLDSWIKSFKLVKEVDSSRKLIGYFDTWDHISTRINNPQFWNNVQISWCCYSTPNFKNLCKSA</sequence>
<dbReference type="Proteomes" id="UP000247702">
    <property type="component" value="Unassembled WGS sequence"/>
</dbReference>
<evidence type="ECO:0000313" key="2">
    <source>
        <dbReference type="EMBL" id="GES89518.1"/>
    </source>
</evidence>
<dbReference type="Proteomes" id="UP000615446">
    <property type="component" value="Unassembled WGS sequence"/>
</dbReference>
<accession>A0A2Z6RKV6</accession>
<comment type="caution">
    <text evidence="1">The sequence shown here is derived from an EMBL/GenBank/DDBJ whole genome shotgun (WGS) entry which is preliminary data.</text>
</comment>
<gene>
    <name evidence="2" type="ORF">RCL2_001641300</name>
    <name evidence="1" type="ORF">RclHR1_00510027</name>
</gene>
<evidence type="ECO:0000313" key="3">
    <source>
        <dbReference type="Proteomes" id="UP000247702"/>
    </source>
</evidence>
<dbReference type="AlphaFoldDB" id="A0A2Z6RKV6"/>
<reference evidence="2" key="2">
    <citation type="submission" date="2019-10" db="EMBL/GenBank/DDBJ databases">
        <title>Conservation and host-specific expression of non-tandemly repeated heterogenous ribosome RNA gene in arbuscular mycorrhizal fungi.</title>
        <authorList>
            <person name="Maeda T."/>
            <person name="Kobayashi Y."/>
            <person name="Nakagawa T."/>
            <person name="Ezawa T."/>
            <person name="Yamaguchi K."/>
            <person name="Bino T."/>
            <person name="Nishimoto Y."/>
            <person name="Shigenobu S."/>
            <person name="Kawaguchi M."/>
        </authorList>
    </citation>
    <scope>NUCLEOTIDE SEQUENCE</scope>
    <source>
        <strain evidence="2">HR1</strain>
    </source>
</reference>
<dbReference type="EMBL" id="BLAL01000187">
    <property type="protein sequence ID" value="GES89518.1"/>
    <property type="molecule type" value="Genomic_DNA"/>
</dbReference>
<dbReference type="OrthoDB" id="2305105at2759"/>
<proteinExistence type="predicted"/>
<dbReference type="EMBL" id="BEXD01003882">
    <property type="protein sequence ID" value="GBC03396.1"/>
    <property type="molecule type" value="Genomic_DNA"/>
</dbReference>
<keyword evidence="3" id="KW-1185">Reference proteome</keyword>
<name>A0A2Z6RKV6_9GLOM</name>
<reference evidence="1 3" key="1">
    <citation type="submission" date="2017-11" db="EMBL/GenBank/DDBJ databases">
        <title>The genome of Rhizophagus clarus HR1 reveals common genetic basis of auxotrophy among arbuscular mycorrhizal fungi.</title>
        <authorList>
            <person name="Kobayashi Y."/>
        </authorList>
    </citation>
    <scope>NUCLEOTIDE SEQUENCE [LARGE SCALE GENOMIC DNA]</scope>
    <source>
        <strain evidence="1 3">HR1</strain>
    </source>
</reference>